<dbReference type="EMBL" id="MFTN01000026">
    <property type="protein sequence ID" value="OGI62569.1"/>
    <property type="molecule type" value="Genomic_DNA"/>
</dbReference>
<sequence length="255" mass="29511">MAKKYKFKKEGMDCVVFDYPTLNNVILLCVPSFKGGAFQFFLLRRKLRKIGVHVATMVFSFRWFSKKMFKEMTISKGKEELEFTIKKIRSFYPSKKIILFGQSSGASICISVDQKMIDGLILSSPTLNIEETLKSYFDFENIEKIAKQKYLHFWEPVNFPIKLLRMSIRSTAIEDAIKNFNSNMLAKKINAPILIFHGSNDKRSSSHTLNNFLESIKSIKQLVVLDGSSHNSLSFWFSNRLSEKIHLFLKTNFSI</sequence>
<organism evidence="2 3">
    <name type="scientific">Candidatus Nomurabacteria bacterium RIFCSPHIGHO2_01_FULL_40_12</name>
    <dbReference type="NCBI Taxonomy" id="1801737"/>
    <lineage>
        <taxon>Bacteria</taxon>
        <taxon>Candidatus Nomuraibacteriota</taxon>
    </lineage>
</organism>
<evidence type="ECO:0000256" key="1">
    <source>
        <dbReference type="SAM" id="Phobius"/>
    </source>
</evidence>
<evidence type="ECO:0000313" key="2">
    <source>
        <dbReference type="EMBL" id="OGI62569.1"/>
    </source>
</evidence>
<dbReference type="PANTHER" id="PTHR43358:SF4">
    <property type="entry name" value="ALPHA_BETA HYDROLASE FOLD-1 DOMAIN-CONTAINING PROTEIN"/>
    <property type="match status" value="1"/>
</dbReference>
<dbReference type="SUPFAM" id="SSF53474">
    <property type="entry name" value="alpha/beta-Hydrolases"/>
    <property type="match status" value="1"/>
</dbReference>
<keyword evidence="1" id="KW-0472">Membrane</keyword>
<dbReference type="AlphaFoldDB" id="A0A1F6UZ29"/>
<evidence type="ECO:0008006" key="4">
    <source>
        <dbReference type="Google" id="ProtNLM"/>
    </source>
</evidence>
<keyword evidence="1" id="KW-1133">Transmembrane helix</keyword>
<protein>
    <recommendedName>
        <fullName evidence="4">Serine aminopeptidase S33 domain-containing protein</fullName>
    </recommendedName>
</protein>
<comment type="caution">
    <text evidence="2">The sequence shown here is derived from an EMBL/GenBank/DDBJ whole genome shotgun (WGS) entry which is preliminary data.</text>
</comment>
<dbReference type="Gene3D" id="3.40.50.1820">
    <property type="entry name" value="alpha/beta hydrolase"/>
    <property type="match status" value="1"/>
</dbReference>
<feature type="transmembrane region" description="Helical" evidence="1">
    <location>
        <begin position="21"/>
        <end position="41"/>
    </location>
</feature>
<proteinExistence type="predicted"/>
<gene>
    <name evidence="2" type="ORF">A2818_02445</name>
</gene>
<dbReference type="PANTHER" id="PTHR43358">
    <property type="entry name" value="ALPHA/BETA-HYDROLASE"/>
    <property type="match status" value="1"/>
</dbReference>
<accession>A0A1F6UZ29</accession>
<dbReference type="STRING" id="1801737.A2818_02445"/>
<dbReference type="Proteomes" id="UP000177602">
    <property type="component" value="Unassembled WGS sequence"/>
</dbReference>
<dbReference type="InterPro" id="IPR052920">
    <property type="entry name" value="DNA-binding_regulatory"/>
</dbReference>
<dbReference type="InterPro" id="IPR029058">
    <property type="entry name" value="AB_hydrolase_fold"/>
</dbReference>
<name>A0A1F6UZ29_9BACT</name>
<keyword evidence="1" id="KW-0812">Transmembrane</keyword>
<reference evidence="2 3" key="1">
    <citation type="journal article" date="2016" name="Nat. Commun.">
        <title>Thousands of microbial genomes shed light on interconnected biogeochemical processes in an aquifer system.</title>
        <authorList>
            <person name="Anantharaman K."/>
            <person name="Brown C.T."/>
            <person name="Hug L.A."/>
            <person name="Sharon I."/>
            <person name="Castelle C.J."/>
            <person name="Probst A.J."/>
            <person name="Thomas B.C."/>
            <person name="Singh A."/>
            <person name="Wilkins M.J."/>
            <person name="Karaoz U."/>
            <person name="Brodie E.L."/>
            <person name="Williams K.H."/>
            <person name="Hubbard S.S."/>
            <person name="Banfield J.F."/>
        </authorList>
    </citation>
    <scope>NUCLEOTIDE SEQUENCE [LARGE SCALE GENOMIC DNA]</scope>
</reference>
<evidence type="ECO:0000313" key="3">
    <source>
        <dbReference type="Proteomes" id="UP000177602"/>
    </source>
</evidence>